<keyword evidence="6" id="KW-1185">Reference proteome</keyword>
<dbReference type="InterPro" id="IPR050662">
    <property type="entry name" value="Sec-metab_biosynth-thioest"/>
</dbReference>
<evidence type="ECO:0000256" key="1">
    <source>
        <dbReference type="ARBA" id="ARBA00034221"/>
    </source>
</evidence>
<accession>U1YHR2</accession>
<sequence>MKLNSIGKEDSMNEYGIYQVTIPLPFRLNHVHCYLAQHNDAWTVIDTGLNRDMTRETWQTAFQEHGIKPQDVENIILTHYHPDHFGYAGGMQEWTGADVYISDKSKERALFSWTAENFAYNRQFYLAAGMPDTVVEQLGENDDMFYKLVRPFPKQTKPIVEGGTYRIGELVYEAIHTPGHAEGHMCFYNKEEKVLLAGDHLLKKISPNISYHGHGDSNPLHTYLTSLEKIKALDIVLVIPGHGPVFTEAQERIEELVRHHEERLAFVLDVLDSEMTAYEISQKLFSHVLTVHEQRFAIGETLAHLNYLEEKGEIAVYRDSVPHTYRKL</sequence>
<dbReference type="Gene3D" id="3.60.15.10">
    <property type="entry name" value="Ribonuclease Z/Hydroxyacylglutathione hydrolase-like"/>
    <property type="match status" value="1"/>
</dbReference>
<dbReference type="eggNOG" id="COG0491">
    <property type="taxonomic scope" value="Bacteria"/>
</dbReference>
<dbReference type="PANTHER" id="PTHR23131">
    <property type="entry name" value="ENDORIBONUCLEASE LACTB2"/>
    <property type="match status" value="1"/>
</dbReference>
<protein>
    <submittedName>
        <fullName evidence="5">Metallo-beta-lactamase domain protein</fullName>
    </submittedName>
</protein>
<comment type="catalytic activity">
    <reaction evidence="3">
        <text>3',5'-cyclic UMP + H2O = UMP + H(+)</text>
        <dbReference type="Rhea" id="RHEA:70575"/>
        <dbReference type="ChEBI" id="CHEBI:15377"/>
        <dbReference type="ChEBI" id="CHEBI:15378"/>
        <dbReference type="ChEBI" id="CHEBI:57865"/>
        <dbReference type="ChEBI" id="CHEBI:184387"/>
    </reaction>
    <physiologicalReaction direction="left-to-right" evidence="3">
        <dbReference type="Rhea" id="RHEA:70576"/>
    </physiologicalReaction>
</comment>
<feature type="domain" description="Metallo-beta-lactamase" evidence="4">
    <location>
        <begin position="30"/>
        <end position="242"/>
    </location>
</feature>
<dbReference type="SUPFAM" id="SSF56281">
    <property type="entry name" value="Metallo-hydrolase/oxidoreductase"/>
    <property type="match status" value="1"/>
</dbReference>
<dbReference type="Gene3D" id="1.10.10.10">
    <property type="entry name" value="Winged helix-like DNA-binding domain superfamily/Winged helix DNA-binding domain"/>
    <property type="match status" value="1"/>
</dbReference>
<proteinExistence type="predicted"/>
<evidence type="ECO:0000259" key="4">
    <source>
        <dbReference type="SMART" id="SM00849"/>
    </source>
</evidence>
<dbReference type="Pfam" id="PF21221">
    <property type="entry name" value="B_lactamase-like_C"/>
    <property type="match status" value="1"/>
</dbReference>
<dbReference type="InterPro" id="IPR048933">
    <property type="entry name" value="B_lactamase-like_C"/>
</dbReference>
<dbReference type="InterPro" id="IPR036388">
    <property type="entry name" value="WH-like_DNA-bd_sf"/>
</dbReference>
<dbReference type="HOGENOM" id="CLU_048478_0_2_9"/>
<dbReference type="PATRIC" id="fig|649747.3.peg.1486"/>
<gene>
    <name evidence="5" type="ORF">HMPREF0083_01642</name>
</gene>
<comment type="caution">
    <text evidence="5">The sequence shown here is derived from an EMBL/GenBank/DDBJ whole genome shotgun (WGS) entry which is preliminary data.</text>
</comment>
<reference evidence="5 6" key="1">
    <citation type="submission" date="2013-08" db="EMBL/GenBank/DDBJ databases">
        <authorList>
            <person name="Weinstock G."/>
            <person name="Sodergren E."/>
            <person name="Wylie T."/>
            <person name="Fulton L."/>
            <person name="Fulton R."/>
            <person name="Fronick C."/>
            <person name="O'Laughlin M."/>
            <person name="Godfrey J."/>
            <person name="Miner T."/>
            <person name="Herter B."/>
            <person name="Appelbaum E."/>
            <person name="Cordes M."/>
            <person name="Lek S."/>
            <person name="Wollam A."/>
            <person name="Pepin K.H."/>
            <person name="Palsikar V.B."/>
            <person name="Mitreva M."/>
            <person name="Wilson R.K."/>
        </authorList>
    </citation>
    <scope>NUCLEOTIDE SEQUENCE [LARGE SCALE GENOMIC DNA]</scope>
    <source>
        <strain evidence="5 6">ATCC 12856</strain>
    </source>
</reference>
<dbReference type="EMBL" id="AWSJ01000110">
    <property type="protein sequence ID" value="ERI10296.1"/>
    <property type="molecule type" value="Genomic_DNA"/>
</dbReference>
<dbReference type="CDD" id="cd07725">
    <property type="entry name" value="TTHA1429-like_MBL-fold"/>
    <property type="match status" value="1"/>
</dbReference>
<dbReference type="Pfam" id="PF00753">
    <property type="entry name" value="Lactamase_B"/>
    <property type="match status" value="1"/>
</dbReference>
<dbReference type="SMART" id="SM00849">
    <property type="entry name" value="Lactamase_B"/>
    <property type="match status" value="1"/>
</dbReference>
<comment type="catalytic activity">
    <reaction evidence="1">
        <text>3',5'-cyclic CMP + H2O = CMP + H(+)</text>
        <dbReference type="Rhea" id="RHEA:72675"/>
        <dbReference type="ChEBI" id="CHEBI:15377"/>
        <dbReference type="ChEBI" id="CHEBI:15378"/>
        <dbReference type="ChEBI" id="CHEBI:58003"/>
        <dbReference type="ChEBI" id="CHEBI:60377"/>
    </reaction>
    <physiologicalReaction direction="left-to-right" evidence="1">
        <dbReference type="Rhea" id="RHEA:72676"/>
    </physiologicalReaction>
</comment>
<comment type="function">
    <text evidence="2">Counteracts the endogenous Pycsar antiviral defense system. Phosphodiesterase that enables metal-dependent hydrolysis of host cyclic nucleotide Pycsar defense signals such as cCMP and cUMP.</text>
</comment>
<organism evidence="5 6">
    <name type="scientific">Aneurinibacillus aneurinilyticus ATCC 12856</name>
    <dbReference type="NCBI Taxonomy" id="649747"/>
    <lineage>
        <taxon>Bacteria</taxon>
        <taxon>Bacillati</taxon>
        <taxon>Bacillota</taxon>
        <taxon>Bacilli</taxon>
        <taxon>Bacillales</taxon>
        <taxon>Paenibacillaceae</taxon>
        <taxon>Aneurinibacillus group</taxon>
        <taxon>Aneurinibacillus</taxon>
    </lineage>
</organism>
<evidence type="ECO:0000256" key="2">
    <source>
        <dbReference type="ARBA" id="ARBA00034301"/>
    </source>
</evidence>
<dbReference type="PANTHER" id="PTHR23131:SF4">
    <property type="entry name" value="METALLO-BETA-LACTAMASE SUPERFAMILY POTEIN"/>
    <property type="match status" value="1"/>
</dbReference>
<evidence type="ECO:0000313" key="5">
    <source>
        <dbReference type="EMBL" id="ERI10296.1"/>
    </source>
</evidence>
<dbReference type="STRING" id="649747.HMPREF0083_01642"/>
<dbReference type="Proteomes" id="UP000016511">
    <property type="component" value="Unassembled WGS sequence"/>
</dbReference>
<dbReference type="AlphaFoldDB" id="U1YHR2"/>
<name>U1YHR2_ANEAE</name>
<evidence type="ECO:0000313" key="6">
    <source>
        <dbReference type="Proteomes" id="UP000016511"/>
    </source>
</evidence>
<dbReference type="InterPro" id="IPR036866">
    <property type="entry name" value="RibonucZ/Hydroxyglut_hydro"/>
</dbReference>
<evidence type="ECO:0000256" key="3">
    <source>
        <dbReference type="ARBA" id="ARBA00048505"/>
    </source>
</evidence>
<dbReference type="InterPro" id="IPR001279">
    <property type="entry name" value="Metallo-B-lactamas"/>
</dbReference>